<dbReference type="PANTHER" id="PTHR30600">
    <property type="entry name" value="CYTOCHROME C PEROXIDASE-RELATED"/>
    <property type="match status" value="1"/>
</dbReference>
<name>A0ABP8HLD5_9BACT</name>
<dbReference type="InterPro" id="IPR051395">
    <property type="entry name" value="Cytochrome_c_Peroxidase/MauG"/>
</dbReference>
<gene>
    <name evidence="9" type="ORF">GCM10023184_38950</name>
</gene>
<evidence type="ECO:0000256" key="7">
    <source>
        <dbReference type="PROSITE-ProRule" id="PRU00433"/>
    </source>
</evidence>
<dbReference type="InterPro" id="IPR036909">
    <property type="entry name" value="Cyt_c-like_dom_sf"/>
</dbReference>
<dbReference type="Pfam" id="PF03150">
    <property type="entry name" value="CCP_MauG"/>
    <property type="match status" value="1"/>
</dbReference>
<evidence type="ECO:0000313" key="10">
    <source>
        <dbReference type="Proteomes" id="UP001501725"/>
    </source>
</evidence>
<dbReference type="EMBL" id="BAABGY010000014">
    <property type="protein sequence ID" value="GAA4340915.1"/>
    <property type="molecule type" value="Genomic_DNA"/>
</dbReference>
<dbReference type="SUPFAM" id="SSF46626">
    <property type="entry name" value="Cytochrome c"/>
    <property type="match status" value="2"/>
</dbReference>
<dbReference type="InterPro" id="IPR004852">
    <property type="entry name" value="Di-haem_cyt_c_peroxidsae"/>
</dbReference>
<dbReference type="Proteomes" id="UP001501725">
    <property type="component" value="Unassembled WGS sequence"/>
</dbReference>
<dbReference type="Pfam" id="PF00034">
    <property type="entry name" value="Cytochrom_C"/>
    <property type="match status" value="1"/>
</dbReference>
<dbReference type="PANTHER" id="PTHR30600:SF10">
    <property type="entry name" value="BLL6722 PROTEIN"/>
    <property type="match status" value="1"/>
</dbReference>
<comment type="caution">
    <text evidence="9">The sequence shown here is derived from an EMBL/GenBank/DDBJ whole genome shotgun (WGS) entry which is preliminary data.</text>
</comment>
<evidence type="ECO:0000256" key="3">
    <source>
        <dbReference type="ARBA" id="ARBA00022723"/>
    </source>
</evidence>
<accession>A0ABP8HLD5</accession>
<evidence type="ECO:0000256" key="2">
    <source>
        <dbReference type="ARBA" id="ARBA00022617"/>
    </source>
</evidence>
<evidence type="ECO:0000259" key="8">
    <source>
        <dbReference type="PROSITE" id="PS51007"/>
    </source>
</evidence>
<proteinExistence type="predicted"/>
<evidence type="ECO:0000256" key="5">
    <source>
        <dbReference type="ARBA" id="ARBA00023002"/>
    </source>
</evidence>
<reference evidence="10" key="1">
    <citation type="journal article" date="2019" name="Int. J. Syst. Evol. Microbiol.">
        <title>The Global Catalogue of Microorganisms (GCM) 10K type strain sequencing project: providing services to taxonomists for standard genome sequencing and annotation.</title>
        <authorList>
            <consortium name="The Broad Institute Genomics Platform"/>
            <consortium name="The Broad Institute Genome Sequencing Center for Infectious Disease"/>
            <person name="Wu L."/>
            <person name="Ma J."/>
        </authorList>
    </citation>
    <scope>NUCLEOTIDE SEQUENCE [LARGE SCALE GENOMIC DNA]</scope>
    <source>
        <strain evidence="10">JCM 17919</strain>
    </source>
</reference>
<dbReference type="PROSITE" id="PS51007">
    <property type="entry name" value="CYTC"/>
    <property type="match status" value="1"/>
</dbReference>
<evidence type="ECO:0000256" key="4">
    <source>
        <dbReference type="ARBA" id="ARBA00022729"/>
    </source>
</evidence>
<sequence length="231" mass="25813">MNLAWSPTFMWDGGIFDLDFQPIAPITNHVEMDESIDNILVKLRSHPDYPALFKKAFGSDEISTARTMKALSQFMVMCVSADARYDSVVRGLSAFSPIEEAGYAIFKQKCASCHKEPLFTDHSFRNNGLAIGLNGDEGRAEVTLNPSDRFRFKVPSLRNVEFTAPYMHDGRFVTLDAVLNHYAGGVQQTPNVDSLVRNGIALTPEEKTNLLAFLRTLSDRKFLANQSLSEQ</sequence>
<dbReference type="Gene3D" id="1.10.760.10">
    <property type="entry name" value="Cytochrome c-like domain"/>
    <property type="match status" value="2"/>
</dbReference>
<keyword evidence="2 7" id="KW-0349">Heme</keyword>
<feature type="domain" description="Cytochrome c" evidence="8">
    <location>
        <begin position="97"/>
        <end position="218"/>
    </location>
</feature>
<evidence type="ECO:0000256" key="6">
    <source>
        <dbReference type="ARBA" id="ARBA00023004"/>
    </source>
</evidence>
<keyword evidence="3 7" id="KW-0479">Metal-binding</keyword>
<evidence type="ECO:0000313" key="9">
    <source>
        <dbReference type="EMBL" id="GAA4340915.1"/>
    </source>
</evidence>
<organism evidence="9 10">
    <name type="scientific">Flaviaesturariibacter amylovorans</name>
    <dbReference type="NCBI Taxonomy" id="1084520"/>
    <lineage>
        <taxon>Bacteria</taxon>
        <taxon>Pseudomonadati</taxon>
        <taxon>Bacteroidota</taxon>
        <taxon>Chitinophagia</taxon>
        <taxon>Chitinophagales</taxon>
        <taxon>Chitinophagaceae</taxon>
        <taxon>Flaviaestuariibacter</taxon>
    </lineage>
</organism>
<protein>
    <recommendedName>
        <fullName evidence="8">Cytochrome c domain-containing protein</fullName>
    </recommendedName>
</protein>
<keyword evidence="10" id="KW-1185">Reference proteome</keyword>
<keyword evidence="5" id="KW-0560">Oxidoreductase</keyword>
<keyword evidence="4" id="KW-0732">Signal</keyword>
<dbReference type="InterPro" id="IPR009056">
    <property type="entry name" value="Cyt_c-like_dom"/>
</dbReference>
<comment type="subcellular location">
    <subcellularLocation>
        <location evidence="1">Cell envelope</location>
    </subcellularLocation>
</comment>
<evidence type="ECO:0000256" key="1">
    <source>
        <dbReference type="ARBA" id="ARBA00004196"/>
    </source>
</evidence>
<keyword evidence="6 7" id="KW-0408">Iron</keyword>